<evidence type="ECO:0000313" key="3">
    <source>
        <dbReference type="Proteomes" id="UP000295136"/>
    </source>
</evidence>
<protein>
    <submittedName>
        <fullName evidence="2">Uncharacterized protein</fullName>
    </submittedName>
</protein>
<dbReference type="InterPro" id="IPR049920">
    <property type="entry name" value="IK1_05631-like"/>
</dbReference>
<comment type="caution">
    <text evidence="2">The sequence shown here is derived from an EMBL/GenBank/DDBJ whole genome shotgun (WGS) entry which is preliminary data.</text>
</comment>
<evidence type="ECO:0000313" key="2">
    <source>
        <dbReference type="EMBL" id="TDE33902.1"/>
    </source>
</evidence>
<dbReference type="RefSeq" id="WP_132638306.1">
    <property type="nucleotide sequence ID" value="NZ_SMLD01000153.1"/>
</dbReference>
<sequence length="316" mass="35343">MQLKYPHRKIPSVSTSSPFTAPAIAEAQNKSKYLRMLAAQRQLYSDSKKIYSARIILLVGGTIVAPTAALIVSDWRAAVGGTFTIVLILIYLIGSVKEKRLNREAAAIQEQFDTSIYQISWNELLADRPTPTLIADAARRYKGPSTLQDWYPDASDVHRPLDILICQRSNLGWGISLHKAWARLTLWVLLAIICAAMLIGILGEFAIGDFLIAVLVPLGPLIREAIEMFRAHTDSAQEKAGAEQKVMALWRKGMVSPGAITDVDCRGIQDCIYLIRRSNAVMPNWFNDRRRNFKEVEMRLSAEDLIAEAREHGQAR</sequence>
<gene>
    <name evidence="2" type="ORF">E1295_37685</name>
</gene>
<feature type="transmembrane region" description="Helical" evidence="1">
    <location>
        <begin position="77"/>
        <end position="94"/>
    </location>
</feature>
<feature type="transmembrane region" description="Helical" evidence="1">
    <location>
        <begin position="51"/>
        <end position="71"/>
    </location>
</feature>
<keyword evidence="1" id="KW-1133">Transmembrane helix</keyword>
<keyword evidence="1" id="KW-0472">Membrane</keyword>
<feature type="transmembrane region" description="Helical" evidence="1">
    <location>
        <begin position="180"/>
        <end position="199"/>
    </location>
</feature>
<organism evidence="2 3">
    <name type="scientific">Nonomuraea mesophila</name>
    <dbReference type="NCBI Taxonomy" id="2530382"/>
    <lineage>
        <taxon>Bacteria</taxon>
        <taxon>Bacillati</taxon>
        <taxon>Actinomycetota</taxon>
        <taxon>Actinomycetes</taxon>
        <taxon>Streptosporangiales</taxon>
        <taxon>Streptosporangiaceae</taxon>
        <taxon>Nonomuraea</taxon>
    </lineage>
</organism>
<proteinExistence type="predicted"/>
<dbReference type="Pfam" id="PF18159">
    <property type="entry name" value="S_4TM"/>
    <property type="match status" value="1"/>
</dbReference>
<reference evidence="2 3" key="1">
    <citation type="submission" date="2019-03" db="EMBL/GenBank/DDBJ databases">
        <title>Draft genome sequences of novel Actinobacteria.</title>
        <authorList>
            <person name="Sahin N."/>
            <person name="Ay H."/>
            <person name="Saygin H."/>
        </authorList>
    </citation>
    <scope>NUCLEOTIDE SEQUENCE [LARGE SCALE GENOMIC DNA]</scope>
    <source>
        <strain evidence="2 3">6K102</strain>
    </source>
</reference>
<dbReference type="AlphaFoldDB" id="A0A4R5EHX4"/>
<evidence type="ECO:0000256" key="1">
    <source>
        <dbReference type="SAM" id="Phobius"/>
    </source>
</evidence>
<dbReference type="Proteomes" id="UP000295136">
    <property type="component" value="Unassembled WGS sequence"/>
</dbReference>
<keyword evidence="3" id="KW-1185">Reference proteome</keyword>
<keyword evidence="1" id="KW-0812">Transmembrane</keyword>
<accession>A0A4R5EHX4</accession>
<dbReference type="EMBL" id="SMLD01000153">
    <property type="protein sequence ID" value="TDE33902.1"/>
    <property type="molecule type" value="Genomic_DNA"/>
</dbReference>
<name>A0A4R5EHX4_9ACTN</name>